<accession>A0A934T2T8</accession>
<dbReference type="RefSeq" id="WP_200598002.1">
    <property type="nucleotide sequence ID" value="NZ_JAEPBG010000024.1"/>
</dbReference>
<evidence type="ECO:0000313" key="2">
    <source>
        <dbReference type="Proteomes" id="UP000622890"/>
    </source>
</evidence>
<keyword evidence="2" id="KW-1185">Reference proteome</keyword>
<comment type="caution">
    <text evidence="1">The sequence shown here is derived from an EMBL/GenBank/DDBJ whole genome shotgun (WGS) entry which is preliminary data.</text>
</comment>
<proteinExistence type="predicted"/>
<evidence type="ECO:0000313" key="1">
    <source>
        <dbReference type="EMBL" id="MBK4738632.1"/>
    </source>
</evidence>
<dbReference type="Proteomes" id="UP000622890">
    <property type="component" value="Unassembled WGS sequence"/>
</dbReference>
<sequence>MTTYSVQQIKFECLSYIKEFGARMDQWVMGISSDPSQALARHGVDLSKDIWIWKPALSQSAARAVLDFFTKRYQVRAAETNTEQEAGSAHCVFMFKRQP</sequence>
<protein>
    <submittedName>
        <fullName evidence="1">Uncharacterized protein</fullName>
    </submittedName>
</protein>
<dbReference type="EMBL" id="JAEPBG010000024">
    <property type="protein sequence ID" value="MBK4738632.1"/>
    <property type="molecule type" value="Genomic_DNA"/>
</dbReference>
<organism evidence="1 2">
    <name type="scientific">Noviherbaspirillum pedocola</name>
    <dbReference type="NCBI Taxonomy" id="2801341"/>
    <lineage>
        <taxon>Bacteria</taxon>
        <taxon>Pseudomonadati</taxon>
        <taxon>Pseudomonadota</taxon>
        <taxon>Betaproteobacteria</taxon>
        <taxon>Burkholderiales</taxon>
        <taxon>Oxalobacteraceae</taxon>
        <taxon>Noviherbaspirillum</taxon>
    </lineage>
</organism>
<gene>
    <name evidence="1" type="ORF">JJB74_28795</name>
</gene>
<name>A0A934T2T8_9BURK</name>
<reference evidence="1" key="1">
    <citation type="submission" date="2021-01" db="EMBL/GenBank/DDBJ databases">
        <title>Genome sequence of strain Noviherbaspirillum sp. DKR-6.</title>
        <authorList>
            <person name="Chaudhary D.K."/>
        </authorList>
    </citation>
    <scope>NUCLEOTIDE SEQUENCE</scope>
    <source>
        <strain evidence="1">DKR-6</strain>
    </source>
</reference>
<dbReference type="AlphaFoldDB" id="A0A934T2T8"/>